<evidence type="ECO:0000313" key="12">
    <source>
        <dbReference type="EMBL" id="KAI3403439.2"/>
    </source>
</evidence>
<dbReference type="InterPro" id="IPR037654">
    <property type="entry name" value="Big1"/>
</dbReference>
<evidence type="ECO:0000256" key="10">
    <source>
        <dbReference type="SAM" id="Phobius"/>
    </source>
</evidence>
<dbReference type="GeneID" id="73381338"/>
<keyword evidence="13" id="KW-1185">Reference proteome</keyword>
<evidence type="ECO:0000256" key="6">
    <source>
        <dbReference type="ARBA" id="ARBA00022824"/>
    </source>
</evidence>
<sequence length="212" mass="24007">MQELEQFGDTFSFEHEPEILSADQIDILVNNADTAADDFVIQVVPTFETYSIMEKIESKLGNLYNNYDTVIVSKRDKEAENKEAENTQSVSVLHHLASDSVASDNVEAKNEAQLQQEIENDFALAEKLALEEDKSNSQPITILEDFNKINSTTTQPNNLFTNYQFFTPGIWSGLIISGFLLLILYAAIDWLSSLELTYASFEKQVDFDKKNE</sequence>
<feature type="domain" description="V-type proton ATPase subunit S1/VOA1 transmembrane" evidence="11">
    <location>
        <begin position="164"/>
        <end position="203"/>
    </location>
</feature>
<gene>
    <name evidence="12" type="ORF">KGF56_003723</name>
</gene>
<dbReference type="AlphaFoldDB" id="A0AAI9SV75"/>
<name>A0AAI9SV75_9ASCO</name>
<feature type="transmembrane region" description="Helical" evidence="10">
    <location>
        <begin position="165"/>
        <end position="188"/>
    </location>
</feature>
<evidence type="ECO:0000256" key="4">
    <source>
        <dbReference type="ARBA" id="ARBA00022692"/>
    </source>
</evidence>
<protein>
    <recommendedName>
        <fullName evidence="3">Protein BIG1</fullName>
    </recommendedName>
</protein>
<evidence type="ECO:0000256" key="1">
    <source>
        <dbReference type="ARBA" id="ARBA00004115"/>
    </source>
</evidence>
<keyword evidence="5" id="KW-0732">Signal</keyword>
<dbReference type="GO" id="GO:0006078">
    <property type="term" value="P:(1-&gt;6)-beta-D-glucan biosynthetic process"/>
    <property type="evidence" value="ECO:0007669"/>
    <property type="project" value="TreeGrafter"/>
</dbReference>
<evidence type="ECO:0000256" key="9">
    <source>
        <dbReference type="ARBA" id="ARBA00023316"/>
    </source>
</evidence>
<dbReference type="GO" id="GO:0009272">
    <property type="term" value="P:fungal-type cell wall biogenesis"/>
    <property type="evidence" value="ECO:0007669"/>
    <property type="project" value="TreeGrafter"/>
</dbReference>
<evidence type="ECO:0000256" key="7">
    <source>
        <dbReference type="ARBA" id="ARBA00022989"/>
    </source>
</evidence>
<keyword evidence="6" id="KW-0256">Endoplasmic reticulum</keyword>
<dbReference type="EMBL" id="JAHUZD010000126">
    <property type="protein sequence ID" value="KAI3403439.2"/>
    <property type="molecule type" value="Genomic_DNA"/>
</dbReference>
<dbReference type="Pfam" id="PF20520">
    <property type="entry name" value="Ac45-VOA1_TM"/>
    <property type="match status" value="1"/>
</dbReference>
<dbReference type="RefSeq" id="XP_049179186.1">
    <property type="nucleotide sequence ID" value="XM_049325085.1"/>
</dbReference>
<dbReference type="GO" id="GO:0071555">
    <property type="term" value="P:cell wall organization"/>
    <property type="evidence" value="ECO:0007669"/>
    <property type="project" value="UniProtKB-KW"/>
</dbReference>
<evidence type="ECO:0000256" key="3">
    <source>
        <dbReference type="ARBA" id="ARBA00022089"/>
    </source>
</evidence>
<reference evidence="12" key="1">
    <citation type="journal article" date="2022" name="DNA Res.">
        <title>Genome analysis of five recently described species of the CUG-Ser clade uncovers Candida theae as a new hybrid lineage with pathogenic potential in the Candida parapsilosis species complex.</title>
        <authorList>
            <person name="Mixao V."/>
            <person name="Del Olmo V."/>
            <person name="Hegedusova E."/>
            <person name="Saus E."/>
            <person name="Pryszcz L."/>
            <person name="Cillingova A."/>
            <person name="Nosek J."/>
            <person name="Gabaldon T."/>
        </authorList>
    </citation>
    <scope>NUCLEOTIDE SEQUENCE</scope>
    <source>
        <strain evidence="12">CBS 10844</strain>
    </source>
</reference>
<keyword evidence="4 10" id="KW-0812">Transmembrane</keyword>
<dbReference type="PANTHER" id="PTHR28285:SF1">
    <property type="entry name" value="PROTEIN BIG1"/>
    <property type="match status" value="1"/>
</dbReference>
<evidence type="ECO:0000256" key="8">
    <source>
        <dbReference type="ARBA" id="ARBA00023136"/>
    </source>
</evidence>
<keyword evidence="7 10" id="KW-1133">Transmembrane helix</keyword>
<evidence type="ECO:0000256" key="5">
    <source>
        <dbReference type="ARBA" id="ARBA00022729"/>
    </source>
</evidence>
<dbReference type="Proteomes" id="UP001202479">
    <property type="component" value="Unassembled WGS sequence"/>
</dbReference>
<proteinExistence type="inferred from homology"/>
<dbReference type="GO" id="GO:0005789">
    <property type="term" value="C:endoplasmic reticulum membrane"/>
    <property type="evidence" value="ECO:0007669"/>
    <property type="project" value="UniProtKB-SubCell"/>
</dbReference>
<comment type="similarity">
    <text evidence="2">Belongs to the BIG1 family.</text>
</comment>
<evidence type="ECO:0000256" key="2">
    <source>
        <dbReference type="ARBA" id="ARBA00008203"/>
    </source>
</evidence>
<dbReference type="InterPro" id="IPR046756">
    <property type="entry name" value="VAS1/VOA1_TM"/>
</dbReference>
<dbReference type="PANTHER" id="PTHR28285">
    <property type="entry name" value="PROTEIN BIG1"/>
    <property type="match status" value="1"/>
</dbReference>
<comment type="caution">
    <text evidence="12">The sequence shown here is derived from an EMBL/GenBank/DDBJ whole genome shotgun (WGS) entry which is preliminary data.</text>
</comment>
<accession>A0AAI9SV75</accession>
<keyword evidence="9" id="KW-0961">Cell wall biogenesis/degradation</keyword>
<evidence type="ECO:0000313" key="13">
    <source>
        <dbReference type="Proteomes" id="UP001202479"/>
    </source>
</evidence>
<organism evidence="12 13">
    <name type="scientific">Candida oxycetoniae</name>
    <dbReference type="NCBI Taxonomy" id="497107"/>
    <lineage>
        <taxon>Eukaryota</taxon>
        <taxon>Fungi</taxon>
        <taxon>Dikarya</taxon>
        <taxon>Ascomycota</taxon>
        <taxon>Saccharomycotina</taxon>
        <taxon>Pichiomycetes</taxon>
        <taxon>Debaryomycetaceae</taxon>
        <taxon>Candida/Lodderomyces clade</taxon>
        <taxon>Candida</taxon>
    </lineage>
</organism>
<evidence type="ECO:0000259" key="11">
    <source>
        <dbReference type="Pfam" id="PF20520"/>
    </source>
</evidence>
<comment type="subcellular location">
    <subcellularLocation>
        <location evidence="1">Endoplasmic reticulum membrane</location>
        <topology evidence="1">Single-pass type I membrane protein</topology>
    </subcellularLocation>
</comment>
<keyword evidence="8 10" id="KW-0472">Membrane</keyword>